<accession>A0ABY1Q954</accession>
<gene>
    <name evidence="3" type="ORF">SAMN06265222_107282</name>
</gene>
<organism evidence="3 4">
    <name type="scientific">Neorhodopirellula lusitana</name>
    <dbReference type="NCBI Taxonomy" id="445327"/>
    <lineage>
        <taxon>Bacteria</taxon>
        <taxon>Pseudomonadati</taxon>
        <taxon>Planctomycetota</taxon>
        <taxon>Planctomycetia</taxon>
        <taxon>Pirellulales</taxon>
        <taxon>Pirellulaceae</taxon>
        <taxon>Neorhodopirellula</taxon>
    </lineage>
</organism>
<feature type="region of interest" description="Disordered" evidence="1">
    <location>
        <begin position="1"/>
        <end position="44"/>
    </location>
</feature>
<comment type="caution">
    <text evidence="3">The sequence shown here is derived from an EMBL/GenBank/DDBJ whole genome shotgun (WGS) entry which is preliminary data.</text>
</comment>
<feature type="compositionally biased region" description="Polar residues" evidence="1">
    <location>
        <begin position="1"/>
        <end position="15"/>
    </location>
</feature>
<protein>
    <submittedName>
        <fullName evidence="3">HD superfamily phosphohydrolase</fullName>
    </submittedName>
</protein>
<dbReference type="PANTHER" id="PTHR11373:SF4">
    <property type="entry name" value="DEOXYNUCLEOSIDE TRIPHOSPHATE TRIPHOSPHOHYDROLASE SAMHD1"/>
    <property type="match status" value="1"/>
</dbReference>
<dbReference type="InterPro" id="IPR050135">
    <property type="entry name" value="dGTPase-like"/>
</dbReference>
<name>A0ABY1Q954_9BACT</name>
<sequence length="525" mass="57814">MAAVSSPTNDSSGPNSTSHSTTKSTEKAESTGNPSGEAQLPEVLGWDSTGSTYRVSHVRIPPAMDVPMTDRVRRIVDSPAMRRLASISQLGLVSLVYPGATHSRLEHSLGVYANALAVLRQLTGSIDVIRNPVSKEASLAQQAFLVAALLHDAGHWPFCHPIEDMGAAFPHDGGIKTMKHEDRVESMLRSGPLSDCLAEDWDCGVDDVMAILRPKTYPDRPKCRLSESDASFFASCLSGPIDIDKLDYLQRDSLHAGVPYGRNFDPDRIVAAFRAHPTKPKLAIIEKGRTAAEMMVFGRYVMFSEVYWHHAVRAATAMLQRAIYELHQPSRQSSRPSQASGSGQGIDLAAWADESDAKWIERLQDSAQASGDVGIQTLVDGLFGPQRRLLKRIAQFNVESGDPVHQRLARRPYQWLVQCSLRLAERVNRELDLNVPAELILVDAPPAKLEVDINIDVINRSNKVLTLGDVSPVASVLANRQFDNHVKRVRVFAPAEVRTVLGERFPDSDSTIEQWLLEVADELVD</sequence>
<dbReference type="Proteomes" id="UP001158067">
    <property type="component" value="Unassembled WGS sequence"/>
</dbReference>
<dbReference type="InterPro" id="IPR003607">
    <property type="entry name" value="HD/PDEase_dom"/>
</dbReference>
<dbReference type="Pfam" id="PF19276">
    <property type="entry name" value="HD_assoc_2"/>
    <property type="match status" value="1"/>
</dbReference>
<dbReference type="EMBL" id="FXUG01000007">
    <property type="protein sequence ID" value="SMP62280.1"/>
    <property type="molecule type" value="Genomic_DNA"/>
</dbReference>
<evidence type="ECO:0000259" key="2">
    <source>
        <dbReference type="SMART" id="SM00471"/>
    </source>
</evidence>
<dbReference type="InterPro" id="IPR045509">
    <property type="entry name" value="HD_assoc_2"/>
</dbReference>
<evidence type="ECO:0000313" key="3">
    <source>
        <dbReference type="EMBL" id="SMP62280.1"/>
    </source>
</evidence>
<proteinExistence type="predicted"/>
<reference evidence="3 4" key="1">
    <citation type="submission" date="2017-05" db="EMBL/GenBank/DDBJ databases">
        <authorList>
            <person name="Varghese N."/>
            <person name="Submissions S."/>
        </authorList>
    </citation>
    <scope>NUCLEOTIDE SEQUENCE [LARGE SCALE GENOMIC DNA]</scope>
    <source>
        <strain evidence="3 4">DSM 25457</strain>
    </source>
</reference>
<dbReference type="Gene3D" id="1.10.3210.10">
    <property type="entry name" value="Hypothetical protein af1432"/>
    <property type="match status" value="1"/>
</dbReference>
<evidence type="ECO:0000313" key="4">
    <source>
        <dbReference type="Proteomes" id="UP001158067"/>
    </source>
</evidence>
<evidence type="ECO:0000256" key="1">
    <source>
        <dbReference type="SAM" id="MobiDB-lite"/>
    </source>
</evidence>
<dbReference type="PANTHER" id="PTHR11373">
    <property type="entry name" value="DEOXYNUCLEOSIDE TRIPHOSPHATE TRIPHOSPHOHYDROLASE"/>
    <property type="match status" value="1"/>
</dbReference>
<dbReference type="SUPFAM" id="SSF109604">
    <property type="entry name" value="HD-domain/PDEase-like"/>
    <property type="match status" value="1"/>
</dbReference>
<feature type="domain" description="HD/PDEase" evidence="2">
    <location>
        <begin position="100"/>
        <end position="258"/>
    </location>
</feature>
<dbReference type="CDD" id="cd00077">
    <property type="entry name" value="HDc"/>
    <property type="match status" value="1"/>
</dbReference>
<dbReference type="SMART" id="SM00471">
    <property type="entry name" value="HDc"/>
    <property type="match status" value="1"/>
</dbReference>
<keyword evidence="4" id="KW-1185">Reference proteome</keyword>